<accession>A0A0T6AWS3</accession>
<feature type="compositionally biased region" description="Basic and acidic residues" evidence="2">
    <location>
        <begin position="713"/>
        <end position="722"/>
    </location>
</feature>
<evidence type="ECO:0000256" key="2">
    <source>
        <dbReference type="SAM" id="MobiDB-lite"/>
    </source>
</evidence>
<organism evidence="3 4">
    <name type="scientific">Oryctes borbonicus</name>
    <dbReference type="NCBI Taxonomy" id="1629725"/>
    <lineage>
        <taxon>Eukaryota</taxon>
        <taxon>Metazoa</taxon>
        <taxon>Ecdysozoa</taxon>
        <taxon>Arthropoda</taxon>
        <taxon>Hexapoda</taxon>
        <taxon>Insecta</taxon>
        <taxon>Pterygota</taxon>
        <taxon>Neoptera</taxon>
        <taxon>Endopterygota</taxon>
        <taxon>Coleoptera</taxon>
        <taxon>Polyphaga</taxon>
        <taxon>Scarabaeiformia</taxon>
        <taxon>Scarabaeidae</taxon>
        <taxon>Dynastinae</taxon>
        <taxon>Oryctes</taxon>
    </lineage>
</organism>
<feature type="coiled-coil region" evidence="1">
    <location>
        <begin position="267"/>
        <end position="326"/>
    </location>
</feature>
<keyword evidence="4" id="KW-1185">Reference proteome</keyword>
<feature type="coiled-coil region" evidence="1">
    <location>
        <begin position="618"/>
        <end position="645"/>
    </location>
</feature>
<proteinExistence type="predicted"/>
<name>A0A0T6AWS3_9SCAR</name>
<evidence type="ECO:0000313" key="4">
    <source>
        <dbReference type="Proteomes" id="UP000051574"/>
    </source>
</evidence>
<dbReference type="AlphaFoldDB" id="A0A0T6AWS3"/>
<dbReference type="Proteomes" id="UP000051574">
    <property type="component" value="Unassembled WGS sequence"/>
</dbReference>
<protein>
    <submittedName>
        <fullName evidence="3">Uncharacterized protein</fullName>
    </submittedName>
</protein>
<feature type="region of interest" description="Disordered" evidence="2">
    <location>
        <begin position="713"/>
        <end position="737"/>
    </location>
</feature>
<dbReference type="EMBL" id="LJIG01022649">
    <property type="protein sequence ID" value="KRT79444.1"/>
    <property type="molecule type" value="Genomic_DNA"/>
</dbReference>
<feature type="compositionally biased region" description="Low complexity" evidence="2">
    <location>
        <begin position="510"/>
        <end position="522"/>
    </location>
</feature>
<evidence type="ECO:0000256" key="1">
    <source>
        <dbReference type="SAM" id="Coils"/>
    </source>
</evidence>
<keyword evidence="1" id="KW-0175">Coiled coil</keyword>
<evidence type="ECO:0000313" key="3">
    <source>
        <dbReference type="EMBL" id="KRT79444.1"/>
    </source>
</evidence>
<reference evidence="3 4" key="1">
    <citation type="submission" date="2015-09" db="EMBL/GenBank/DDBJ databases">
        <title>Draft genome of the scarab beetle Oryctes borbonicus.</title>
        <authorList>
            <person name="Meyer J.M."/>
            <person name="Markov G.V."/>
            <person name="Baskaran P."/>
            <person name="Herrmann M."/>
            <person name="Sommer R.J."/>
            <person name="Roedelsperger C."/>
        </authorList>
    </citation>
    <scope>NUCLEOTIDE SEQUENCE [LARGE SCALE GENOMIC DNA]</scope>
    <source>
        <strain evidence="3">OB123</strain>
        <tissue evidence="3">Whole animal</tissue>
    </source>
</reference>
<feature type="region of interest" description="Disordered" evidence="2">
    <location>
        <begin position="503"/>
        <end position="525"/>
    </location>
</feature>
<sequence length="779" mass="89801">PKHTINPAQEEYNLRNVNPKSKIVDFEIPTADEQKHVSEIKEEVSRLQNLVQILRDQQYILRLLDDVNTQHVTTQAHALIEQELHAFTTNEIENKANTDENNFFSKNHLHAVEKEIDILKIKINELNDLVKTGVMDKINNEIISRHNVAMRFRQELKKQKDELLNTKRKIFQILTKLLKNVSNAKSSETGEKSTEFNIILTQLKALEKNISRMLTANSSDIRNEFVGNSRSENNFETSVEGPLSLQTRANLDITSDEGTDTKLDDLLEALSENVPRKQTKLENLLNELHDSNAKESLEILLEELDAKESDEEISEALLRLIKLLQESSKPQRKKNRILSKRLKNQRNDNKIDKKKLAKILERILDKPESKSIDSTLEDTDIMANLRELAEEIEKLRGNDETISGDNRNDESNNFEILLKKLVNNSKNTHVTPKPKLSKVEISALIKKLSTMINEDNEGPNDKIIYNNLPFSGTYKCEKLMRHPAVYNQYDNIHYLPPIYPDSSVTDQKFPQQYQPHSSHSSPDVTYNNYNPNYYQSDPHKLFRDYKDEYMQQPDPYQMLPNRPQSQYNFDASYAPKYPPNTPEYTDDYTNERIRDLTNQVNNLKAIIMNLNRPEYTQKEEDVRTLASLNQQIDALKDVIYNLAHEDDANYQTNVQNPVKYEETAKFFPSSMQTSSNVNIGQISKLQNHLMAPNSHSYNPLTKLAQKSKDFVKNKNEGSKRDNAINNTNSDRLKRSVNENDSKALSELLVRILNDGIKDDGNLEEVNAEAEGLGTVISYY</sequence>
<feature type="non-terminal residue" evidence="3">
    <location>
        <position position="1"/>
    </location>
</feature>
<comment type="caution">
    <text evidence="3">The sequence shown here is derived from an EMBL/GenBank/DDBJ whole genome shotgun (WGS) entry which is preliminary data.</text>
</comment>
<gene>
    <name evidence="3" type="ORF">AMK59_8355</name>
</gene>
<feature type="coiled-coil region" evidence="1">
    <location>
        <begin position="109"/>
        <end position="169"/>
    </location>
</feature>